<name>A0ABX1KD86_9MICO</name>
<dbReference type="RefSeq" id="WP_168912833.1">
    <property type="nucleotide sequence ID" value="NZ_JABACI010000003.1"/>
</dbReference>
<proteinExistence type="predicted"/>
<accession>A0ABX1KD86</accession>
<dbReference type="EMBL" id="JABACI010000003">
    <property type="protein sequence ID" value="NLP84325.1"/>
    <property type="molecule type" value="Genomic_DNA"/>
</dbReference>
<evidence type="ECO:0008006" key="3">
    <source>
        <dbReference type="Google" id="ProtNLM"/>
    </source>
</evidence>
<protein>
    <recommendedName>
        <fullName evidence="3">Sugar lactone lactonase YvrE</fullName>
    </recommendedName>
</protein>
<organism evidence="1 2">
    <name type="scientific">Microbacterium salsuginis</name>
    <dbReference type="NCBI Taxonomy" id="2722803"/>
    <lineage>
        <taxon>Bacteria</taxon>
        <taxon>Bacillati</taxon>
        <taxon>Actinomycetota</taxon>
        <taxon>Actinomycetes</taxon>
        <taxon>Micrococcales</taxon>
        <taxon>Microbacteriaceae</taxon>
        <taxon>Microbacterium</taxon>
    </lineage>
</organism>
<sequence>MTIATLERFSLSSPLTQLLDTATANGLSNIFNPSITTHRDATLIAFRAESFPGERPFRAYLMISTRDSVSLIDLTAASASVGIPKTADPKLVNLGSSVYVTFNTGHVHTGQNDIYLQKVFPELAAPQRCALGHRRDVEKNWGFFIGTDGTLGALYSLSPLNILRLTTGELGSDDQLHFEMLTDAPLAKRFPNIHIGSQPIILPNGHAIVVANQQRPIPGLRRKFYFGRLVEVDLAGGSIAQLSPARLIHSWTSMRPQWRRHNPNLISATYFSGLSVAGDSFILSYGINDKRPGLAHVPIDYAWGA</sequence>
<evidence type="ECO:0000313" key="2">
    <source>
        <dbReference type="Proteomes" id="UP001429745"/>
    </source>
</evidence>
<gene>
    <name evidence="1" type="ORF">HF576_10720</name>
</gene>
<keyword evidence="2" id="KW-1185">Reference proteome</keyword>
<comment type="caution">
    <text evidence="1">The sequence shown here is derived from an EMBL/GenBank/DDBJ whole genome shotgun (WGS) entry which is preliminary data.</text>
</comment>
<evidence type="ECO:0000313" key="1">
    <source>
        <dbReference type="EMBL" id="NLP84325.1"/>
    </source>
</evidence>
<reference evidence="1 2" key="1">
    <citation type="submission" date="2020-04" db="EMBL/GenBank/DDBJ databases">
        <title>CFH 90308 Microbacterium sp.</title>
        <authorList>
            <person name="Nie G."/>
            <person name="Ming H."/>
            <person name="Xia T."/>
        </authorList>
    </citation>
    <scope>NUCLEOTIDE SEQUENCE [LARGE SCALE GENOMIC DNA]</scope>
    <source>
        <strain evidence="1 2">CFH 90308</strain>
    </source>
</reference>
<dbReference type="Proteomes" id="UP001429745">
    <property type="component" value="Unassembled WGS sequence"/>
</dbReference>